<dbReference type="KEGG" id="nall:PP769_12450"/>
<keyword evidence="4" id="KW-1185">Reference proteome</keyword>
<dbReference type="AlphaFoldDB" id="A0AA96GAV4"/>
<reference evidence="3 4" key="1">
    <citation type="submission" date="2023-01" db="EMBL/GenBank/DDBJ databases">
        <title>Cultivation and genomic characterization of new, ubiquitous marine nitrite-oxidizing bacteria from the Nitrospirales.</title>
        <authorList>
            <person name="Mueller A.J."/>
            <person name="Daebeler A."/>
            <person name="Herbold C.W."/>
            <person name="Kirkegaard R.H."/>
            <person name="Daims H."/>
        </authorList>
    </citation>
    <scope>NUCLEOTIDE SEQUENCE [LARGE SCALE GENOMIC DNA]</scope>
    <source>
        <strain evidence="3 4">VA</strain>
    </source>
</reference>
<evidence type="ECO:0000256" key="1">
    <source>
        <dbReference type="SAM" id="SignalP"/>
    </source>
</evidence>
<dbReference type="Proteomes" id="UP001302719">
    <property type="component" value="Chromosome"/>
</dbReference>
<name>A0AA96GAV4_9BACT</name>
<keyword evidence="1" id="KW-0732">Signal</keyword>
<sequence>MRRWAAFAMMFVVFMFGLALMVPVGQAADAAKELAAKYILATAKAARTVYVKGVVADASKGGMKPDEDWVKDDHAMMLPAQFVKELGKELKEFDLSLVGTDPLYASNAPKSPKEKEMLAELAKGKEKVIVTEDGGATVGMSADYAIADSCADCHNKHPKTTKKDWKKGDFMGAIVVRLK</sequence>
<evidence type="ECO:0000313" key="3">
    <source>
        <dbReference type="EMBL" id="WNM56785.1"/>
    </source>
</evidence>
<evidence type="ECO:0000259" key="2">
    <source>
        <dbReference type="Pfam" id="PF11845"/>
    </source>
</evidence>
<feature type="signal peptide" evidence="1">
    <location>
        <begin position="1"/>
        <end position="27"/>
    </location>
</feature>
<feature type="chain" id="PRO_5041702746" evidence="1">
    <location>
        <begin position="28"/>
        <end position="179"/>
    </location>
</feature>
<organism evidence="3 4">
    <name type="scientific">Candidatus Nitrospira allomarina</name>
    <dbReference type="NCBI Taxonomy" id="3020900"/>
    <lineage>
        <taxon>Bacteria</taxon>
        <taxon>Pseudomonadati</taxon>
        <taxon>Nitrospirota</taxon>
        <taxon>Nitrospiria</taxon>
        <taxon>Nitrospirales</taxon>
        <taxon>Nitrospiraceae</taxon>
        <taxon>Nitrospira</taxon>
    </lineage>
</organism>
<evidence type="ECO:0000313" key="4">
    <source>
        <dbReference type="Proteomes" id="UP001302719"/>
    </source>
</evidence>
<protein>
    <submittedName>
        <fullName evidence="3">DUF3365 domain-containing protein</fullName>
    </submittedName>
</protein>
<accession>A0AA96GAV4</accession>
<dbReference type="Pfam" id="PF11845">
    <property type="entry name" value="Tll0287-like"/>
    <property type="match status" value="1"/>
</dbReference>
<proteinExistence type="predicted"/>
<dbReference type="RefSeq" id="WP_312640559.1">
    <property type="nucleotide sequence ID" value="NZ_CP116967.1"/>
</dbReference>
<feature type="domain" description="Tll0287-like" evidence="2">
    <location>
        <begin position="29"/>
        <end position="177"/>
    </location>
</feature>
<gene>
    <name evidence="3" type="ORF">PP769_12450</name>
</gene>
<dbReference type="InterPro" id="IPR021796">
    <property type="entry name" value="Tll0287-like_dom"/>
</dbReference>
<dbReference type="EMBL" id="CP116967">
    <property type="protein sequence ID" value="WNM56785.1"/>
    <property type="molecule type" value="Genomic_DNA"/>
</dbReference>